<keyword evidence="3" id="KW-1185">Reference proteome</keyword>
<comment type="caution">
    <text evidence="2">The sequence shown here is derived from an EMBL/GenBank/DDBJ whole genome shotgun (WGS) entry which is preliminary data.</text>
</comment>
<evidence type="ECO:0000313" key="2">
    <source>
        <dbReference type="EMBL" id="KAF4711661.1"/>
    </source>
</evidence>
<dbReference type="AlphaFoldDB" id="A0A7J6QU23"/>
<dbReference type="Proteomes" id="UP000553632">
    <property type="component" value="Unassembled WGS sequence"/>
</dbReference>
<protein>
    <submittedName>
        <fullName evidence="2">Fanconi anemia group J protein</fullName>
    </submittedName>
</protein>
<evidence type="ECO:0000313" key="3">
    <source>
        <dbReference type="Proteomes" id="UP000553632"/>
    </source>
</evidence>
<accession>A0A7J6QU23</accession>
<evidence type="ECO:0000256" key="1">
    <source>
        <dbReference type="SAM" id="MobiDB-lite"/>
    </source>
</evidence>
<name>A0A7J6QU23_PEROL</name>
<organism evidence="2 3">
    <name type="scientific">Perkinsus olseni</name>
    <name type="common">Perkinsus atlanticus</name>
    <dbReference type="NCBI Taxonomy" id="32597"/>
    <lineage>
        <taxon>Eukaryota</taxon>
        <taxon>Sar</taxon>
        <taxon>Alveolata</taxon>
        <taxon>Perkinsozoa</taxon>
        <taxon>Perkinsea</taxon>
        <taxon>Perkinsida</taxon>
        <taxon>Perkinsidae</taxon>
        <taxon>Perkinsus</taxon>
    </lineage>
</organism>
<dbReference type="EMBL" id="JABANO010030565">
    <property type="protein sequence ID" value="KAF4711661.1"/>
    <property type="molecule type" value="Genomic_DNA"/>
</dbReference>
<reference evidence="2 3" key="1">
    <citation type="submission" date="2020-04" db="EMBL/GenBank/DDBJ databases">
        <title>Perkinsus olseni comparative genomics.</title>
        <authorList>
            <person name="Bogema D.R."/>
        </authorList>
    </citation>
    <scope>NUCLEOTIDE SEQUENCE [LARGE SCALE GENOMIC DNA]</scope>
    <source>
        <strain evidence="2 3">ATCC PRA-207</strain>
    </source>
</reference>
<proteinExistence type="predicted"/>
<sequence length="99" mass="11456">NTKAKNDQFVSLLNRSVSKEDSKVITECTKLIVTGGQSLLDDQLHNRELVRQFDDMARRVKKNPRIPVLWREVMEESGEFQPAAKRAKLDPTQIQKVHR</sequence>
<feature type="non-terminal residue" evidence="2">
    <location>
        <position position="99"/>
    </location>
</feature>
<gene>
    <name evidence="2" type="primary">BRIP1_4</name>
    <name evidence="2" type="ORF">FOZ63_016934</name>
</gene>
<feature type="region of interest" description="Disordered" evidence="1">
    <location>
        <begin position="79"/>
        <end position="99"/>
    </location>
</feature>